<dbReference type="AlphaFoldDB" id="A0A1D3L190"/>
<evidence type="ECO:0000313" key="2">
    <source>
        <dbReference type="EMBL" id="SCG85391.1"/>
    </source>
</evidence>
<reference evidence="2 3" key="1">
    <citation type="submission" date="2016-08" db="EMBL/GenBank/DDBJ databases">
        <authorList>
            <person name="Seilhamer J.J."/>
        </authorList>
    </citation>
    <scope>NUCLEOTIDE SEQUENCE [LARGE SCALE GENOMIC DNA]</scope>
    <source>
        <strain evidence="2">Buetzberg</strain>
    </source>
</reference>
<feature type="compositionally biased region" description="Basic and acidic residues" evidence="1">
    <location>
        <begin position="1"/>
        <end position="11"/>
    </location>
</feature>
<accession>A0A1D3L190</accession>
<proteinExistence type="predicted"/>
<gene>
    <name evidence="2" type="ORF">MCBB_0826</name>
</gene>
<feature type="region of interest" description="Disordered" evidence="1">
    <location>
        <begin position="1"/>
        <end position="20"/>
    </location>
</feature>
<organism evidence="2 3">
    <name type="scientific">Methanobacterium congolense</name>
    <dbReference type="NCBI Taxonomy" id="118062"/>
    <lineage>
        <taxon>Archaea</taxon>
        <taxon>Methanobacteriati</taxon>
        <taxon>Methanobacteriota</taxon>
        <taxon>Methanomada group</taxon>
        <taxon>Methanobacteria</taxon>
        <taxon>Methanobacteriales</taxon>
        <taxon>Methanobacteriaceae</taxon>
        <taxon>Methanobacterium</taxon>
    </lineage>
</organism>
<sequence length="102" mass="12128">MEHGMRGEHMHGSGHSHMHGYGKKAWMEKMFMKEMMEHLSSEDKKKVAAAKLDMKISLVEKQLEILKEKKKIIDMKMEMKAQMKGQKIELLKMMRDMIKYKM</sequence>
<name>A0A1D3L190_9EURY</name>
<keyword evidence="3" id="KW-1185">Reference proteome</keyword>
<dbReference type="Proteomes" id="UP000094707">
    <property type="component" value="Chromosome I"/>
</dbReference>
<evidence type="ECO:0000313" key="3">
    <source>
        <dbReference type="Proteomes" id="UP000094707"/>
    </source>
</evidence>
<evidence type="ECO:0000256" key="1">
    <source>
        <dbReference type="SAM" id="MobiDB-lite"/>
    </source>
</evidence>
<dbReference type="GeneID" id="30411676"/>
<dbReference type="RefSeq" id="WP_071907982.1">
    <property type="nucleotide sequence ID" value="NZ_LT607756.1"/>
</dbReference>
<dbReference type="EMBL" id="LT607756">
    <property type="protein sequence ID" value="SCG85391.1"/>
    <property type="molecule type" value="Genomic_DNA"/>
</dbReference>
<dbReference type="STRING" id="118062.MCBB_0826"/>
<protein>
    <submittedName>
        <fullName evidence="2">Heavy-metal resistance</fullName>
    </submittedName>
</protein>
<dbReference type="KEGG" id="mcub:MCBB_0826"/>